<organism evidence="1 2">
    <name type="scientific">Mycolicibacterium fluoranthenivorans</name>
    <dbReference type="NCBI Taxonomy" id="258505"/>
    <lineage>
        <taxon>Bacteria</taxon>
        <taxon>Bacillati</taxon>
        <taxon>Actinomycetota</taxon>
        <taxon>Actinomycetes</taxon>
        <taxon>Mycobacteriales</taxon>
        <taxon>Mycobacteriaceae</taxon>
        <taxon>Mycolicibacterium</taxon>
    </lineage>
</organism>
<gene>
    <name evidence="1" type="ORF">FHU31_001547</name>
</gene>
<reference evidence="1 2" key="1">
    <citation type="submission" date="2020-03" db="EMBL/GenBank/DDBJ databases">
        <title>Sequencing the genomes of 1000 actinobacteria strains.</title>
        <authorList>
            <person name="Klenk H.-P."/>
        </authorList>
    </citation>
    <scope>NUCLEOTIDE SEQUENCE [LARGE SCALE GENOMIC DNA]</scope>
    <source>
        <strain evidence="1 2">DSM 44556</strain>
    </source>
</reference>
<evidence type="ECO:0000313" key="2">
    <source>
        <dbReference type="Proteomes" id="UP000547444"/>
    </source>
</evidence>
<accession>A0A7X5TXJ1</accession>
<name>A0A7X5TXJ1_9MYCO</name>
<dbReference type="Proteomes" id="UP000547444">
    <property type="component" value="Unassembled WGS sequence"/>
</dbReference>
<evidence type="ECO:0000313" key="1">
    <source>
        <dbReference type="EMBL" id="NIH94591.1"/>
    </source>
</evidence>
<keyword evidence="2" id="KW-1185">Reference proteome</keyword>
<dbReference type="AlphaFoldDB" id="A0A7X5TXJ1"/>
<dbReference type="EMBL" id="JAANOW010000001">
    <property type="protein sequence ID" value="NIH94591.1"/>
    <property type="molecule type" value="Genomic_DNA"/>
</dbReference>
<comment type="caution">
    <text evidence="1">The sequence shown here is derived from an EMBL/GenBank/DDBJ whole genome shotgun (WGS) entry which is preliminary data.</text>
</comment>
<protein>
    <submittedName>
        <fullName evidence="1">Uncharacterized protein</fullName>
    </submittedName>
</protein>
<sequence>MHELGHDAAADKPSTAGNDIIHAVMVVLGAPDVNWRFSGMYVITIALARIGDYLGGRVGLRLTFDGDSNLGVLIASRPPLTGSDFVDHGVLVGLQLFQLG</sequence>
<proteinExistence type="predicted"/>
<dbReference type="RefSeq" id="WP_167154294.1">
    <property type="nucleotide sequence ID" value="NZ_JAANOW010000001.1"/>
</dbReference>